<organism evidence="2 3">
    <name type="scientific">Liquidambar formosana</name>
    <name type="common">Formosan gum</name>
    <dbReference type="NCBI Taxonomy" id="63359"/>
    <lineage>
        <taxon>Eukaryota</taxon>
        <taxon>Viridiplantae</taxon>
        <taxon>Streptophyta</taxon>
        <taxon>Embryophyta</taxon>
        <taxon>Tracheophyta</taxon>
        <taxon>Spermatophyta</taxon>
        <taxon>Magnoliopsida</taxon>
        <taxon>eudicotyledons</taxon>
        <taxon>Gunneridae</taxon>
        <taxon>Pentapetalae</taxon>
        <taxon>Saxifragales</taxon>
        <taxon>Altingiaceae</taxon>
        <taxon>Liquidambar</taxon>
    </lineage>
</organism>
<name>A0AAP0RXC7_LIQFO</name>
<dbReference type="EMBL" id="JBBPBK010000004">
    <property type="protein sequence ID" value="KAK9286572.1"/>
    <property type="molecule type" value="Genomic_DNA"/>
</dbReference>
<comment type="caution">
    <text evidence="2">The sequence shown here is derived from an EMBL/GenBank/DDBJ whole genome shotgun (WGS) entry which is preliminary data.</text>
</comment>
<keyword evidence="1" id="KW-0812">Transmembrane</keyword>
<accession>A0AAP0RXC7</accession>
<protein>
    <submittedName>
        <fullName evidence="2">Uncharacterized protein</fullName>
    </submittedName>
</protein>
<feature type="transmembrane region" description="Helical" evidence="1">
    <location>
        <begin position="88"/>
        <end position="107"/>
    </location>
</feature>
<dbReference type="InterPro" id="IPR036259">
    <property type="entry name" value="MFS_trans_sf"/>
</dbReference>
<evidence type="ECO:0000313" key="3">
    <source>
        <dbReference type="Proteomes" id="UP001415857"/>
    </source>
</evidence>
<keyword evidence="3" id="KW-1185">Reference proteome</keyword>
<feature type="transmembrane region" description="Helical" evidence="1">
    <location>
        <begin position="138"/>
        <end position="160"/>
    </location>
</feature>
<dbReference type="AlphaFoldDB" id="A0AAP0RXC7"/>
<dbReference type="Proteomes" id="UP001415857">
    <property type="component" value="Unassembled WGS sequence"/>
</dbReference>
<feature type="transmembrane region" description="Helical" evidence="1">
    <location>
        <begin position="113"/>
        <end position="131"/>
    </location>
</feature>
<keyword evidence="1" id="KW-1133">Transmembrane helix</keyword>
<proteinExistence type="predicted"/>
<evidence type="ECO:0000256" key="1">
    <source>
        <dbReference type="SAM" id="Phobius"/>
    </source>
</evidence>
<evidence type="ECO:0000313" key="2">
    <source>
        <dbReference type="EMBL" id="KAK9286572.1"/>
    </source>
</evidence>
<keyword evidence="1" id="KW-0472">Membrane</keyword>
<reference evidence="2 3" key="1">
    <citation type="journal article" date="2024" name="Plant J.">
        <title>Genome sequences and population genomics reveal climatic adaptation and genomic divergence between two closely related sweetgum species.</title>
        <authorList>
            <person name="Xu W.Q."/>
            <person name="Ren C.Q."/>
            <person name="Zhang X.Y."/>
            <person name="Comes H.P."/>
            <person name="Liu X.H."/>
            <person name="Li Y.G."/>
            <person name="Kettle C.J."/>
            <person name="Jalonen R."/>
            <person name="Gaisberger H."/>
            <person name="Ma Y.Z."/>
            <person name="Qiu Y.X."/>
        </authorList>
    </citation>
    <scope>NUCLEOTIDE SEQUENCE [LARGE SCALE GENOMIC DNA]</scope>
    <source>
        <strain evidence="2">Hangzhou</strain>
    </source>
</reference>
<dbReference type="Gene3D" id="1.20.1250.20">
    <property type="entry name" value="MFS general substrate transporter like domains"/>
    <property type="match status" value="1"/>
</dbReference>
<sequence length="195" mass="21888">MSLYARMPCLKQRIWNCSVKTIRTCQPQPSSAGASSASRSAKVDGMLFMNKKEEVVAGQWHPLSESQMPMTTGKAPRFMGIHQGTKPVLVWADILAGCALWVMMPYTTDVWKLDYTHAAAIVNFFTGAASIMPIRMAFFVNAFMGDYLMLLLSGLAFSFIEEDWNDLMKRLLLTEEEKDDIDVTEAVQKMGQVED</sequence>
<gene>
    <name evidence="2" type="ORF">L1049_014971</name>
</gene>